<dbReference type="AlphaFoldDB" id="A0AAV3T5A8"/>
<sequence>MIVADTSALLSLATGEIVETVLDEFDVYTTERIVEELEETGEYDDEHGAAARTVLDCRDRLTVCTVDDPRVTSTRIDAGEASCAALVDERDADFLVTDDLRALPELQPLVDAKVAISPIVLRALVERGVLDGDEARTRLETIAEQRDWLGAPIFRRAEQLFEDLDDE</sequence>
<dbReference type="Proteomes" id="UP001500420">
    <property type="component" value="Unassembled WGS sequence"/>
</dbReference>
<keyword evidence="2" id="KW-1185">Reference proteome</keyword>
<dbReference type="RefSeq" id="WP_343771989.1">
    <property type="nucleotide sequence ID" value="NZ_BAAADV010000001.1"/>
</dbReference>
<protein>
    <recommendedName>
        <fullName evidence="3">PIN domain-containing protein</fullName>
    </recommendedName>
</protein>
<organism evidence="1 2">
    <name type="scientific">Natronoarchaeum mannanilyticum</name>
    <dbReference type="NCBI Taxonomy" id="926360"/>
    <lineage>
        <taxon>Archaea</taxon>
        <taxon>Methanobacteriati</taxon>
        <taxon>Methanobacteriota</taxon>
        <taxon>Stenosarchaea group</taxon>
        <taxon>Halobacteria</taxon>
        <taxon>Halobacteriales</taxon>
        <taxon>Natronoarchaeaceae</taxon>
    </lineage>
</organism>
<proteinExistence type="predicted"/>
<dbReference type="SUPFAM" id="SSF88723">
    <property type="entry name" value="PIN domain-like"/>
    <property type="match status" value="1"/>
</dbReference>
<dbReference type="InterPro" id="IPR029060">
    <property type="entry name" value="PIN-like_dom_sf"/>
</dbReference>
<dbReference type="EMBL" id="BAAADV010000001">
    <property type="protein sequence ID" value="GAA0661674.1"/>
    <property type="molecule type" value="Genomic_DNA"/>
</dbReference>
<evidence type="ECO:0008006" key="3">
    <source>
        <dbReference type="Google" id="ProtNLM"/>
    </source>
</evidence>
<dbReference type="Pfam" id="PF11848">
    <property type="entry name" value="DUF3368"/>
    <property type="match status" value="1"/>
</dbReference>
<reference evidence="1 2" key="1">
    <citation type="journal article" date="2019" name="Int. J. Syst. Evol. Microbiol.">
        <title>The Global Catalogue of Microorganisms (GCM) 10K type strain sequencing project: providing services to taxonomists for standard genome sequencing and annotation.</title>
        <authorList>
            <consortium name="The Broad Institute Genomics Platform"/>
            <consortium name="The Broad Institute Genome Sequencing Center for Infectious Disease"/>
            <person name="Wu L."/>
            <person name="Ma J."/>
        </authorList>
    </citation>
    <scope>NUCLEOTIDE SEQUENCE [LARGE SCALE GENOMIC DNA]</scope>
    <source>
        <strain evidence="1 2">JCM 16328</strain>
    </source>
</reference>
<dbReference type="InterPro" id="IPR021799">
    <property type="entry name" value="PIN-like_prokaryotic"/>
</dbReference>
<accession>A0AAV3T5A8</accession>
<comment type="caution">
    <text evidence="1">The sequence shown here is derived from an EMBL/GenBank/DDBJ whole genome shotgun (WGS) entry which is preliminary data.</text>
</comment>
<evidence type="ECO:0000313" key="1">
    <source>
        <dbReference type="EMBL" id="GAA0661674.1"/>
    </source>
</evidence>
<gene>
    <name evidence="1" type="ORF">GCM10009020_02390</name>
</gene>
<evidence type="ECO:0000313" key="2">
    <source>
        <dbReference type="Proteomes" id="UP001500420"/>
    </source>
</evidence>
<name>A0AAV3T5A8_9EURY</name>